<reference evidence="2 3" key="1">
    <citation type="journal article" date="2019" name="Sci. Rep.">
        <title>Orb-weaving spider Araneus ventricosus genome elucidates the spidroin gene catalogue.</title>
        <authorList>
            <person name="Kono N."/>
            <person name="Nakamura H."/>
            <person name="Ohtoshi R."/>
            <person name="Moran D.A.P."/>
            <person name="Shinohara A."/>
            <person name="Yoshida Y."/>
            <person name="Fujiwara M."/>
            <person name="Mori M."/>
            <person name="Tomita M."/>
            <person name="Arakawa K."/>
        </authorList>
    </citation>
    <scope>NUCLEOTIDE SEQUENCE [LARGE SCALE GENOMIC DNA]</scope>
</reference>
<dbReference type="AlphaFoldDB" id="A0A4Y2UZZ6"/>
<organism evidence="2 3">
    <name type="scientific">Araneus ventricosus</name>
    <name type="common">Orbweaver spider</name>
    <name type="synonym">Epeira ventricosa</name>
    <dbReference type="NCBI Taxonomy" id="182803"/>
    <lineage>
        <taxon>Eukaryota</taxon>
        <taxon>Metazoa</taxon>
        <taxon>Ecdysozoa</taxon>
        <taxon>Arthropoda</taxon>
        <taxon>Chelicerata</taxon>
        <taxon>Arachnida</taxon>
        <taxon>Araneae</taxon>
        <taxon>Araneomorphae</taxon>
        <taxon>Entelegynae</taxon>
        <taxon>Araneoidea</taxon>
        <taxon>Araneidae</taxon>
        <taxon>Araneus</taxon>
    </lineage>
</organism>
<dbReference type="EMBL" id="BGPR01041001">
    <property type="protein sequence ID" value="GBO17230.1"/>
    <property type="molecule type" value="Genomic_DNA"/>
</dbReference>
<dbReference type="Proteomes" id="UP000499080">
    <property type="component" value="Unassembled WGS sequence"/>
</dbReference>
<name>A0A4Y2UZZ6_ARAVE</name>
<keyword evidence="3" id="KW-1185">Reference proteome</keyword>
<protein>
    <submittedName>
        <fullName evidence="2">Uncharacterized protein</fullName>
    </submittedName>
</protein>
<sequence>MFHKSENGNSRFRKSSIFELDKGEPIAGNGTEKIRDKTNLDISSPENFEDSDYEIPEDSDDVQEYYLSDAEFEEWLQDHMQQLN</sequence>
<accession>A0A4Y2UZZ6</accession>
<feature type="compositionally biased region" description="Acidic residues" evidence="1">
    <location>
        <begin position="47"/>
        <end position="58"/>
    </location>
</feature>
<comment type="caution">
    <text evidence="2">The sequence shown here is derived from an EMBL/GenBank/DDBJ whole genome shotgun (WGS) entry which is preliminary data.</text>
</comment>
<gene>
    <name evidence="2" type="ORF">AVEN_184318_1</name>
</gene>
<feature type="region of interest" description="Disordered" evidence="1">
    <location>
        <begin position="1"/>
        <end position="58"/>
    </location>
</feature>
<proteinExistence type="predicted"/>
<evidence type="ECO:0000256" key="1">
    <source>
        <dbReference type="SAM" id="MobiDB-lite"/>
    </source>
</evidence>
<evidence type="ECO:0000313" key="3">
    <source>
        <dbReference type="Proteomes" id="UP000499080"/>
    </source>
</evidence>
<evidence type="ECO:0000313" key="2">
    <source>
        <dbReference type="EMBL" id="GBO17230.1"/>
    </source>
</evidence>